<name>A0ACB9LD39_BAUVA</name>
<evidence type="ECO:0000313" key="1">
    <source>
        <dbReference type="EMBL" id="KAI4307735.1"/>
    </source>
</evidence>
<accession>A0ACB9LD39</accession>
<organism evidence="1 2">
    <name type="scientific">Bauhinia variegata</name>
    <name type="common">Purple orchid tree</name>
    <name type="synonym">Phanera variegata</name>
    <dbReference type="NCBI Taxonomy" id="167791"/>
    <lineage>
        <taxon>Eukaryota</taxon>
        <taxon>Viridiplantae</taxon>
        <taxon>Streptophyta</taxon>
        <taxon>Embryophyta</taxon>
        <taxon>Tracheophyta</taxon>
        <taxon>Spermatophyta</taxon>
        <taxon>Magnoliopsida</taxon>
        <taxon>eudicotyledons</taxon>
        <taxon>Gunneridae</taxon>
        <taxon>Pentapetalae</taxon>
        <taxon>rosids</taxon>
        <taxon>fabids</taxon>
        <taxon>Fabales</taxon>
        <taxon>Fabaceae</taxon>
        <taxon>Cercidoideae</taxon>
        <taxon>Cercideae</taxon>
        <taxon>Bauhiniinae</taxon>
        <taxon>Bauhinia</taxon>
    </lineage>
</organism>
<comment type="caution">
    <text evidence="1">The sequence shown here is derived from an EMBL/GenBank/DDBJ whole genome shotgun (WGS) entry which is preliminary data.</text>
</comment>
<evidence type="ECO:0000313" key="2">
    <source>
        <dbReference type="Proteomes" id="UP000828941"/>
    </source>
</evidence>
<gene>
    <name evidence="1" type="ORF">L6164_030890</name>
</gene>
<reference evidence="1 2" key="1">
    <citation type="journal article" date="2022" name="DNA Res.">
        <title>Chromosomal-level genome assembly of the orchid tree Bauhinia variegata (Leguminosae; Cercidoideae) supports the allotetraploid origin hypothesis of Bauhinia.</title>
        <authorList>
            <person name="Zhong Y."/>
            <person name="Chen Y."/>
            <person name="Zheng D."/>
            <person name="Pang J."/>
            <person name="Liu Y."/>
            <person name="Luo S."/>
            <person name="Meng S."/>
            <person name="Qian L."/>
            <person name="Wei D."/>
            <person name="Dai S."/>
            <person name="Zhou R."/>
        </authorList>
    </citation>
    <scope>NUCLEOTIDE SEQUENCE [LARGE SCALE GENOMIC DNA]</scope>
    <source>
        <strain evidence="1">BV-YZ2020</strain>
    </source>
</reference>
<sequence>MAEKKSSEGEVETDIPPDDLRCGRCDGKSWRCNHWRIHDCSLCESHCLASKKAKAKNNKGTRKGWVVSETRRKNVKPLRGVKVAYWDPEPQFDDSEEADVFLSSDHVSSFKKKHNHTHSPPSCFSVIA</sequence>
<proteinExistence type="predicted"/>
<protein>
    <submittedName>
        <fullName evidence="1">Uncharacterized protein</fullName>
    </submittedName>
</protein>
<keyword evidence="2" id="KW-1185">Reference proteome</keyword>
<dbReference type="EMBL" id="CM039437">
    <property type="protein sequence ID" value="KAI4307735.1"/>
    <property type="molecule type" value="Genomic_DNA"/>
</dbReference>
<dbReference type="Proteomes" id="UP000828941">
    <property type="component" value="Chromosome 12"/>
</dbReference>